<evidence type="ECO:0000256" key="1">
    <source>
        <dbReference type="SAM" id="MobiDB-lite"/>
    </source>
</evidence>
<organism evidence="2 3">
    <name type="scientific">Actinokineospora soli</name>
    <dbReference type="NCBI Taxonomy" id="1048753"/>
    <lineage>
        <taxon>Bacteria</taxon>
        <taxon>Bacillati</taxon>
        <taxon>Actinomycetota</taxon>
        <taxon>Actinomycetes</taxon>
        <taxon>Pseudonocardiales</taxon>
        <taxon>Pseudonocardiaceae</taxon>
        <taxon>Actinokineospora</taxon>
    </lineage>
</organism>
<evidence type="ECO:0000313" key="3">
    <source>
        <dbReference type="Proteomes" id="UP001596512"/>
    </source>
</evidence>
<reference evidence="3" key="1">
    <citation type="journal article" date="2019" name="Int. J. Syst. Evol. Microbiol.">
        <title>The Global Catalogue of Microorganisms (GCM) 10K type strain sequencing project: providing services to taxonomists for standard genome sequencing and annotation.</title>
        <authorList>
            <consortium name="The Broad Institute Genomics Platform"/>
            <consortium name="The Broad Institute Genome Sequencing Center for Infectious Disease"/>
            <person name="Wu L."/>
            <person name="Ma J."/>
        </authorList>
    </citation>
    <scope>NUCLEOTIDE SEQUENCE [LARGE SCALE GENOMIC DNA]</scope>
    <source>
        <strain evidence="3">JCM 17695</strain>
    </source>
</reference>
<feature type="compositionally biased region" description="Low complexity" evidence="1">
    <location>
        <begin position="25"/>
        <end position="40"/>
    </location>
</feature>
<feature type="region of interest" description="Disordered" evidence="1">
    <location>
        <begin position="1"/>
        <end position="57"/>
    </location>
</feature>
<protein>
    <submittedName>
        <fullName evidence="2">Uncharacterized protein</fullName>
    </submittedName>
</protein>
<comment type="caution">
    <text evidence="2">The sequence shown here is derived from an EMBL/GenBank/DDBJ whole genome shotgun (WGS) entry which is preliminary data.</text>
</comment>
<dbReference type="EMBL" id="JBHTEY010000004">
    <property type="protein sequence ID" value="MFC7615447.1"/>
    <property type="molecule type" value="Genomic_DNA"/>
</dbReference>
<accession>A0ABW2TNT3</accession>
<gene>
    <name evidence="2" type="ORF">ACFQV2_20045</name>
</gene>
<evidence type="ECO:0000313" key="2">
    <source>
        <dbReference type="EMBL" id="MFC7615447.1"/>
    </source>
</evidence>
<dbReference type="Proteomes" id="UP001596512">
    <property type="component" value="Unassembled WGS sequence"/>
</dbReference>
<keyword evidence="3" id="KW-1185">Reference proteome</keyword>
<proteinExistence type="predicted"/>
<name>A0ABW2TNT3_9PSEU</name>
<sequence>MPTRGGSGWSEGPSRSKVADSKAVPRSQSASARVPPSVSVTETDRVPAGRRSPSMPR</sequence>